<dbReference type="InterPro" id="IPR029045">
    <property type="entry name" value="ClpP/crotonase-like_dom_sf"/>
</dbReference>
<dbReference type="PROSITE" id="PS51257">
    <property type="entry name" value="PROKAR_LIPOPROTEIN"/>
    <property type="match status" value="1"/>
</dbReference>
<gene>
    <name evidence="2" type="ORF">IAA73_08970</name>
</gene>
<reference evidence="2" key="1">
    <citation type="submission" date="2020-10" db="EMBL/GenBank/DDBJ databases">
        <authorList>
            <person name="Gilroy R."/>
        </authorList>
    </citation>
    <scope>NUCLEOTIDE SEQUENCE</scope>
    <source>
        <strain evidence="2">G3-3990</strain>
    </source>
</reference>
<evidence type="ECO:0000259" key="1">
    <source>
        <dbReference type="SMART" id="SM00245"/>
    </source>
</evidence>
<dbReference type="Pfam" id="PF03572">
    <property type="entry name" value="Peptidase_S41"/>
    <property type="match status" value="1"/>
</dbReference>
<accession>A0A9D9HV29</accession>
<dbReference type="EMBL" id="JADIMG010000084">
    <property type="protein sequence ID" value="MBO8460448.1"/>
    <property type="molecule type" value="Genomic_DNA"/>
</dbReference>
<dbReference type="GO" id="GO:0006508">
    <property type="term" value="P:proteolysis"/>
    <property type="evidence" value="ECO:0007669"/>
    <property type="project" value="InterPro"/>
</dbReference>
<reference evidence="2" key="2">
    <citation type="journal article" date="2021" name="PeerJ">
        <title>Extensive microbial diversity within the chicken gut microbiome revealed by metagenomics and culture.</title>
        <authorList>
            <person name="Gilroy R."/>
            <person name="Ravi A."/>
            <person name="Getino M."/>
            <person name="Pursley I."/>
            <person name="Horton D.L."/>
            <person name="Alikhan N.F."/>
            <person name="Baker D."/>
            <person name="Gharbi K."/>
            <person name="Hall N."/>
            <person name="Watson M."/>
            <person name="Adriaenssens E.M."/>
            <person name="Foster-Nyarko E."/>
            <person name="Jarju S."/>
            <person name="Secka A."/>
            <person name="Antonio M."/>
            <person name="Oren A."/>
            <person name="Chaudhuri R.R."/>
            <person name="La Ragione R."/>
            <person name="Hildebrand F."/>
            <person name="Pallen M.J."/>
        </authorList>
    </citation>
    <scope>NUCLEOTIDE SEQUENCE</scope>
    <source>
        <strain evidence="2">G3-3990</strain>
    </source>
</reference>
<name>A0A9D9HV29_9BACT</name>
<evidence type="ECO:0000313" key="2">
    <source>
        <dbReference type="EMBL" id="MBO8460448.1"/>
    </source>
</evidence>
<dbReference type="SUPFAM" id="SSF52096">
    <property type="entry name" value="ClpP/crotonase"/>
    <property type="match status" value="1"/>
</dbReference>
<organism evidence="2 3">
    <name type="scientific">Candidatus Gallipaludibacter merdavium</name>
    <dbReference type="NCBI Taxonomy" id="2840839"/>
    <lineage>
        <taxon>Bacteria</taxon>
        <taxon>Pseudomonadati</taxon>
        <taxon>Bacteroidota</taxon>
        <taxon>Bacteroidia</taxon>
        <taxon>Bacteroidales</taxon>
        <taxon>Candidatus Gallipaludibacter</taxon>
    </lineage>
</organism>
<dbReference type="AlphaFoldDB" id="A0A9D9HV29"/>
<dbReference type="SMART" id="SM00245">
    <property type="entry name" value="TSPc"/>
    <property type="match status" value="1"/>
</dbReference>
<dbReference type="Proteomes" id="UP000823641">
    <property type="component" value="Unassembled WGS sequence"/>
</dbReference>
<sequence>MKRKSLLLQVIFIIGSLTFFSCSEGNGSQSIEQAHAKLELPEEPDSLQIKSIVLVSRIWGFVKYHHPAFASRSINADAEYFCLLNDILQVPDSMRNDICSKWISELGSYAIRDKEGDGNIEIFNEFNWISDSLLLGKSLSESLMKLRDADPKRNRYVKQTPVNLSYIETQYLDIPQDDVAYRLLGVAKFWNAVDSYSPNRNLTDRPWDDVLAEYIALAFDRSVGFSSLYSKMVSELCDTHVNSWFIPIFGGRIVPLLCRFAEERLFVSDTCSLVGNDLQIGDEIISIDSVRPIDRLKELEPYMPHSNSAVLLRDVSLATLLTRKDEVQIKYLRDGNIYTDSLLSVEAEKFVGRIYDSRYLLKRACFEEVADGIVYIPISALTRADEREMEEVLYQYNRLIIDLRGYPAEFDVIHKLLPDYFFSEERVAARIQIPQAERPGTFKWLEMKTRKTSNPNKLFKGQIVLLVNACTQSMAEYFTMFLQTNSEVVTLGSQTAGADGDVTRIQLPYASFNITGAGICYPDGTNAQRNGVKIDMLVEPSAEGLKHGVDEQLQAAINYLNENCE</sequence>
<proteinExistence type="predicted"/>
<dbReference type="InterPro" id="IPR005151">
    <property type="entry name" value="Tail-specific_protease"/>
</dbReference>
<feature type="domain" description="Tail specific protease" evidence="1">
    <location>
        <begin position="325"/>
        <end position="539"/>
    </location>
</feature>
<comment type="caution">
    <text evidence="2">The sequence shown here is derived from an EMBL/GenBank/DDBJ whole genome shotgun (WGS) entry which is preliminary data.</text>
</comment>
<protein>
    <recommendedName>
        <fullName evidence="1">Tail specific protease domain-containing protein</fullName>
    </recommendedName>
</protein>
<dbReference type="GO" id="GO:0008236">
    <property type="term" value="F:serine-type peptidase activity"/>
    <property type="evidence" value="ECO:0007669"/>
    <property type="project" value="InterPro"/>
</dbReference>
<evidence type="ECO:0000313" key="3">
    <source>
        <dbReference type="Proteomes" id="UP000823641"/>
    </source>
</evidence>
<dbReference type="Gene3D" id="3.90.226.10">
    <property type="entry name" value="2-enoyl-CoA Hydratase, Chain A, domain 1"/>
    <property type="match status" value="1"/>
</dbReference>